<accession>A0A2N5VP56</accession>
<protein>
    <submittedName>
        <fullName evidence="3">Uncharacterized protein</fullName>
    </submittedName>
</protein>
<dbReference type="Proteomes" id="UP000235388">
    <property type="component" value="Unassembled WGS sequence"/>
</dbReference>
<proteinExistence type="predicted"/>
<evidence type="ECO:0000313" key="2">
    <source>
        <dbReference type="EMBL" id="PLW14478.1"/>
    </source>
</evidence>
<dbReference type="EMBL" id="PGCJ01000920">
    <property type="protein sequence ID" value="PLW14478.1"/>
    <property type="molecule type" value="Genomic_DNA"/>
</dbReference>
<evidence type="ECO:0000313" key="3">
    <source>
        <dbReference type="EMBL" id="PLW51781.1"/>
    </source>
</evidence>
<keyword evidence="4" id="KW-1185">Reference proteome</keyword>
<dbReference type="EMBL" id="PGCJ01001043">
    <property type="protein sequence ID" value="PLW10851.1"/>
    <property type="molecule type" value="Genomic_DNA"/>
</dbReference>
<evidence type="ECO:0000313" key="1">
    <source>
        <dbReference type="EMBL" id="PLW10851.1"/>
    </source>
</evidence>
<reference evidence="3 4" key="1">
    <citation type="submission" date="2017-11" db="EMBL/GenBank/DDBJ databases">
        <title>De novo assembly and phasing of dikaryotic genomes from two isolates of Puccinia coronata f. sp. avenae, the causal agent of oat crown rust.</title>
        <authorList>
            <person name="Miller M.E."/>
            <person name="Zhang Y."/>
            <person name="Omidvar V."/>
            <person name="Sperschneider J."/>
            <person name="Schwessinger B."/>
            <person name="Raley C."/>
            <person name="Palmer J.M."/>
            <person name="Garnica D."/>
            <person name="Upadhyaya N."/>
            <person name="Rathjen J."/>
            <person name="Taylor J.M."/>
            <person name="Park R.F."/>
            <person name="Dodds P.N."/>
            <person name="Hirsch C.D."/>
            <person name="Kianian S.F."/>
            <person name="Figueroa M."/>
        </authorList>
    </citation>
    <scope>NUCLEOTIDE SEQUENCE [LARGE SCALE GENOMIC DNA]</scope>
    <source>
        <strain evidence="3">12NC29</strain>
    </source>
</reference>
<organism evidence="3 4">
    <name type="scientific">Puccinia coronata f. sp. avenae</name>
    <dbReference type="NCBI Taxonomy" id="200324"/>
    <lineage>
        <taxon>Eukaryota</taxon>
        <taxon>Fungi</taxon>
        <taxon>Dikarya</taxon>
        <taxon>Basidiomycota</taxon>
        <taxon>Pucciniomycotina</taxon>
        <taxon>Pucciniomycetes</taxon>
        <taxon>Pucciniales</taxon>
        <taxon>Pucciniaceae</taxon>
        <taxon>Puccinia</taxon>
    </lineage>
</organism>
<comment type="caution">
    <text evidence="3">The sequence shown here is derived from an EMBL/GenBank/DDBJ whole genome shotgun (WGS) entry which is preliminary data.</text>
</comment>
<gene>
    <name evidence="3" type="ORF">PCANC_05574</name>
    <name evidence="2" type="ORF">PCANC_15150</name>
    <name evidence="1" type="ORF">PCANC_25657</name>
</gene>
<dbReference type="AlphaFoldDB" id="A0A2N5VP56"/>
<sequence length="150" mass="16517">MRSLIELKATFITCTRFEHRLRVIYGEASLSMFKRIGWNPILLCGVQQAVWVLHLGRSSGVALPAAIPESFLSYVLPTSWPQAALAPAEDAIVAGDLGARTLDNNAIAGRVLSLTNPTGPQFRVLPYAPRTTHWGNQMLTLEDEANMKEE</sequence>
<evidence type="ECO:0000313" key="4">
    <source>
        <dbReference type="Proteomes" id="UP000235388"/>
    </source>
</evidence>
<name>A0A2N5VP56_9BASI</name>
<dbReference type="EMBL" id="PGCJ01000083">
    <property type="protein sequence ID" value="PLW51781.1"/>
    <property type="molecule type" value="Genomic_DNA"/>
</dbReference>